<proteinExistence type="predicted"/>
<dbReference type="GO" id="GO:0004850">
    <property type="term" value="F:uridine phosphorylase activity"/>
    <property type="evidence" value="ECO:0007669"/>
    <property type="project" value="TreeGrafter"/>
</dbReference>
<dbReference type="Gene3D" id="3.40.50.1580">
    <property type="entry name" value="Nucleoside phosphorylase domain"/>
    <property type="match status" value="1"/>
</dbReference>
<evidence type="ECO:0000259" key="1">
    <source>
        <dbReference type="Pfam" id="PF01048"/>
    </source>
</evidence>
<dbReference type="PANTHER" id="PTHR43691">
    <property type="entry name" value="URIDINE PHOSPHORYLASE"/>
    <property type="match status" value="1"/>
</dbReference>
<feature type="domain" description="Nucleoside phosphorylase" evidence="1">
    <location>
        <begin position="145"/>
        <end position="326"/>
    </location>
</feature>
<dbReference type="EMBL" id="KL363198">
    <property type="protein sequence ID" value="KFD55745.1"/>
    <property type="molecule type" value="Genomic_DNA"/>
</dbReference>
<evidence type="ECO:0000313" key="3">
    <source>
        <dbReference type="Proteomes" id="UP000030764"/>
    </source>
</evidence>
<protein>
    <recommendedName>
        <fullName evidence="1">Nucleoside phosphorylase domain-containing protein</fullName>
    </recommendedName>
</protein>
<keyword evidence="3" id="KW-1185">Reference proteome</keyword>
<dbReference type="Proteomes" id="UP000030764">
    <property type="component" value="Unassembled WGS sequence"/>
</dbReference>
<evidence type="ECO:0000313" key="2">
    <source>
        <dbReference type="EMBL" id="KFD55745.1"/>
    </source>
</evidence>
<accession>A0A085MEU9</accession>
<dbReference type="PANTHER" id="PTHR43691:SF11">
    <property type="entry name" value="FI09636P-RELATED"/>
    <property type="match status" value="1"/>
</dbReference>
<dbReference type="InterPro" id="IPR000845">
    <property type="entry name" value="Nucleoside_phosphorylase_d"/>
</dbReference>
<dbReference type="AlphaFoldDB" id="A0A085MEU9"/>
<dbReference type="Pfam" id="PF01048">
    <property type="entry name" value="PNP_UDP_1"/>
    <property type="match status" value="1"/>
</dbReference>
<name>A0A085MEU9_9BILA</name>
<reference evidence="2 3" key="1">
    <citation type="journal article" date="2014" name="Nat. Genet.">
        <title>Genome and transcriptome of the porcine whipworm Trichuris suis.</title>
        <authorList>
            <person name="Jex A.R."/>
            <person name="Nejsum P."/>
            <person name="Schwarz E.M."/>
            <person name="Hu L."/>
            <person name="Young N.D."/>
            <person name="Hall R.S."/>
            <person name="Korhonen P.K."/>
            <person name="Liao S."/>
            <person name="Thamsborg S."/>
            <person name="Xia J."/>
            <person name="Xu P."/>
            <person name="Wang S."/>
            <person name="Scheerlinck J.P."/>
            <person name="Hofmann A."/>
            <person name="Sternberg P.W."/>
            <person name="Wang J."/>
            <person name="Gasser R.B."/>
        </authorList>
    </citation>
    <scope>NUCLEOTIDE SEQUENCE [LARGE SCALE GENOMIC DNA]</scope>
    <source>
        <strain evidence="2">DCEP-RM93M</strain>
    </source>
</reference>
<gene>
    <name evidence="2" type="ORF">M513_03493</name>
</gene>
<sequence>MQVPSYQTCTHAVLRLLATKPVILFCSYLSLATIWHFNDLGKWLEASKAFRSALYKRMANGAKRKQIQPINDDVIDASDFRELCHLGIRADDADVEKEFSSVQFVFFCKSANSALRMAEHIGARLPNALPYGMEPINLSNNNTYAVYKVGPVLCVSHGLGEAPCLITLHELTKLLRSASNVFPYYFLVGKCTGLGAEPGTIILTTASVNGILKPYFETFRLGKKVKYASVTDQHMVALAAEVCNELKVKHVKGLTLGTNDYYEGEGRRSETLCCGTSETKKSFFERAQVLGVRNFRMESTCFAAFCNRAQIKAAVISVVCLNRLHSEDAVMSECSNMKNEQLLFDVATALVEKLLPSP</sequence>
<dbReference type="SUPFAM" id="SSF53167">
    <property type="entry name" value="Purine and uridine phosphorylases"/>
    <property type="match status" value="1"/>
</dbReference>
<organism evidence="2 3">
    <name type="scientific">Trichuris suis</name>
    <name type="common">pig whipworm</name>
    <dbReference type="NCBI Taxonomy" id="68888"/>
    <lineage>
        <taxon>Eukaryota</taxon>
        <taxon>Metazoa</taxon>
        <taxon>Ecdysozoa</taxon>
        <taxon>Nematoda</taxon>
        <taxon>Enoplea</taxon>
        <taxon>Dorylaimia</taxon>
        <taxon>Trichinellida</taxon>
        <taxon>Trichuridae</taxon>
        <taxon>Trichuris</taxon>
    </lineage>
</organism>
<dbReference type="GO" id="GO:0006218">
    <property type="term" value="P:uridine catabolic process"/>
    <property type="evidence" value="ECO:0007669"/>
    <property type="project" value="TreeGrafter"/>
</dbReference>
<dbReference type="GO" id="GO:0005829">
    <property type="term" value="C:cytosol"/>
    <property type="evidence" value="ECO:0007669"/>
    <property type="project" value="TreeGrafter"/>
</dbReference>
<dbReference type="InterPro" id="IPR035994">
    <property type="entry name" value="Nucleoside_phosphorylase_sf"/>
</dbReference>